<gene>
    <name evidence="1" type="ORF">OTI717_LOCUS16766</name>
</gene>
<dbReference type="Proteomes" id="UP000663823">
    <property type="component" value="Unassembled WGS sequence"/>
</dbReference>
<comment type="caution">
    <text evidence="1">The sequence shown here is derived from an EMBL/GenBank/DDBJ whole genome shotgun (WGS) entry which is preliminary data.</text>
</comment>
<accession>A0A818ZJS2</accession>
<name>A0A818ZJS2_9BILA</name>
<feature type="non-terminal residue" evidence="1">
    <location>
        <position position="1"/>
    </location>
</feature>
<reference evidence="1" key="1">
    <citation type="submission" date="2021-02" db="EMBL/GenBank/DDBJ databases">
        <authorList>
            <person name="Nowell W R."/>
        </authorList>
    </citation>
    <scope>NUCLEOTIDE SEQUENCE</scope>
</reference>
<dbReference type="AlphaFoldDB" id="A0A818ZJS2"/>
<organism evidence="1 2">
    <name type="scientific">Rotaria sordida</name>
    <dbReference type="NCBI Taxonomy" id="392033"/>
    <lineage>
        <taxon>Eukaryota</taxon>
        <taxon>Metazoa</taxon>
        <taxon>Spiralia</taxon>
        <taxon>Gnathifera</taxon>
        <taxon>Rotifera</taxon>
        <taxon>Eurotatoria</taxon>
        <taxon>Bdelloidea</taxon>
        <taxon>Philodinida</taxon>
        <taxon>Philodinidae</taxon>
        <taxon>Rotaria</taxon>
    </lineage>
</organism>
<dbReference type="EMBL" id="CAJOAX010002134">
    <property type="protein sequence ID" value="CAF3773050.1"/>
    <property type="molecule type" value="Genomic_DNA"/>
</dbReference>
<sequence>EGLEEKRSVHEDLCLA</sequence>
<evidence type="ECO:0000313" key="2">
    <source>
        <dbReference type="Proteomes" id="UP000663823"/>
    </source>
</evidence>
<evidence type="ECO:0000313" key="1">
    <source>
        <dbReference type="EMBL" id="CAF3773050.1"/>
    </source>
</evidence>
<protein>
    <submittedName>
        <fullName evidence="1">Uncharacterized protein</fullName>
    </submittedName>
</protein>
<proteinExistence type="predicted"/>